<keyword evidence="3" id="KW-1185">Reference proteome</keyword>
<sequence>MDDDIEAQKAERLLLDHDDTVVGYVVPLDSPGLDPQGIDAFLTGDCPEIKVERILELVSAESQHLVATAAAAMKTRSSRRHQKRRRDTADDDIDTGGARGAPQRTTVTAEGARLSEHLEPAPRDDGSRQEGTVSARGAGLPHLLKSTEKIHRSPLPSDAITALAHYLHSNPPSFSCGLHAVFLPSGPVPAPPMPPSPVTSSER</sequence>
<organism evidence="2 3">
    <name type="scientific">Panicum miliaceum</name>
    <name type="common">Proso millet</name>
    <name type="synonym">Broomcorn millet</name>
    <dbReference type="NCBI Taxonomy" id="4540"/>
    <lineage>
        <taxon>Eukaryota</taxon>
        <taxon>Viridiplantae</taxon>
        <taxon>Streptophyta</taxon>
        <taxon>Embryophyta</taxon>
        <taxon>Tracheophyta</taxon>
        <taxon>Spermatophyta</taxon>
        <taxon>Magnoliopsida</taxon>
        <taxon>Liliopsida</taxon>
        <taxon>Poales</taxon>
        <taxon>Poaceae</taxon>
        <taxon>PACMAD clade</taxon>
        <taxon>Panicoideae</taxon>
        <taxon>Panicodae</taxon>
        <taxon>Paniceae</taxon>
        <taxon>Panicinae</taxon>
        <taxon>Panicum</taxon>
        <taxon>Panicum sect. Panicum</taxon>
    </lineage>
</organism>
<dbReference type="AlphaFoldDB" id="A0A3L6RIT7"/>
<name>A0A3L6RIT7_PANMI</name>
<evidence type="ECO:0000256" key="1">
    <source>
        <dbReference type="SAM" id="MobiDB-lite"/>
    </source>
</evidence>
<dbReference type="EMBL" id="PQIB02000008">
    <property type="protein sequence ID" value="RLN04429.1"/>
    <property type="molecule type" value="Genomic_DNA"/>
</dbReference>
<reference evidence="3" key="1">
    <citation type="journal article" date="2019" name="Nat. Commun.">
        <title>The genome of broomcorn millet.</title>
        <authorList>
            <person name="Zou C."/>
            <person name="Miki D."/>
            <person name="Li D."/>
            <person name="Tang Q."/>
            <person name="Xiao L."/>
            <person name="Rajput S."/>
            <person name="Deng P."/>
            <person name="Jia W."/>
            <person name="Huang R."/>
            <person name="Zhang M."/>
            <person name="Sun Y."/>
            <person name="Hu J."/>
            <person name="Fu X."/>
            <person name="Schnable P.S."/>
            <person name="Li F."/>
            <person name="Zhang H."/>
            <person name="Feng B."/>
            <person name="Zhu X."/>
            <person name="Liu R."/>
            <person name="Schnable J.C."/>
            <person name="Zhu J.-K."/>
            <person name="Zhang H."/>
        </authorList>
    </citation>
    <scope>NUCLEOTIDE SEQUENCE [LARGE SCALE GENOMIC DNA]</scope>
</reference>
<feature type="region of interest" description="Disordered" evidence="1">
    <location>
        <begin position="69"/>
        <end position="141"/>
    </location>
</feature>
<accession>A0A3L6RIT7</accession>
<dbReference type="OrthoDB" id="719361at2759"/>
<gene>
    <name evidence="2" type="ORF">C2845_PM13G16470</name>
</gene>
<dbReference type="STRING" id="4540.A0A3L6RIT7"/>
<comment type="caution">
    <text evidence="2">The sequence shown here is derived from an EMBL/GenBank/DDBJ whole genome shotgun (WGS) entry which is preliminary data.</text>
</comment>
<feature type="compositionally biased region" description="Basic and acidic residues" evidence="1">
    <location>
        <begin position="113"/>
        <end position="128"/>
    </location>
</feature>
<evidence type="ECO:0000313" key="2">
    <source>
        <dbReference type="EMBL" id="RLN04429.1"/>
    </source>
</evidence>
<feature type="compositionally biased region" description="Basic residues" evidence="1">
    <location>
        <begin position="76"/>
        <end position="86"/>
    </location>
</feature>
<protein>
    <submittedName>
        <fullName evidence="2">GPI transamidase component PIG-S</fullName>
    </submittedName>
</protein>
<dbReference type="Proteomes" id="UP000275267">
    <property type="component" value="Unassembled WGS sequence"/>
</dbReference>
<evidence type="ECO:0000313" key="3">
    <source>
        <dbReference type="Proteomes" id="UP000275267"/>
    </source>
</evidence>
<proteinExistence type="predicted"/>